<comment type="caution">
    <text evidence="1">The sequence shown here is derived from an EMBL/GenBank/DDBJ whole genome shotgun (WGS) entry which is preliminary data.</text>
</comment>
<organism evidence="1 2">
    <name type="scientific">Cryptosporidium canis</name>
    <dbReference type="NCBI Taxonomy" id="195482"/>
    <lineage>
        <taxon>Eukaryota</taxon>
        <taxon>Sar</taxon>
        <taxon>Alveolata</taxon>
        <taxon>Apicomplexa</taxon>
        <taxon>Conoidasida</taxon>
        <taxon>Coccidia</taxon>
        <taxon>Eucoccidiorida</taxon>
        <taxon>Eimeriorina</taxon>
        <taxon>Cryptosporidiidae</taxon>
        <taxon>Cryptosporidium</taxon>
    </lineage>
</organism>
<name>A0ABQ8P895_9CRYT</name>
<proteinExistence type="predicted"/>
<dbReference type="EMBL" id="JAPCXB010000062">
    <property type="protein sequence ID" value="KAJ1611126.1"/>
    <property type="molecule type" value="Genomic_DNA"/>
</dbReference>
<dbReference type="Gene3D" id="1.20.5.2950">
    <property type="match status" value="1"/>
</dbReference>
<keyword evidence="2" id="KW-1185">Reference proteome</keyword>
<evidence type="ECO:0000313" key="2">
    <source>
        <dbReference type="Proteomes" id="UP001071777"/>
    </source>
</evidence>
<protein>
    <submittedName>
        <fullName evidence="1">Uncharacterized protein</fullName>
    </submittedName>
</protein>
<sequence>MFNIFQCFAHTCIRDISKEEKEEIPAETGPVGNLQDISQCMAFQNSIIHLKNAEDQAFQIVERAKNNRKEYLQRAESAAEEIVKPYYDLADQEFREIETSLNRELHIKTLENILNLEENSDQSEDIELQNRKNNAMEYIFSKVSDVQLVLENPKYVKSQLEKHKIGKSRRKRSKIRSRLLSWTTKSFNEKEQEVGKAGRNKKKDQNTNKEKAIRFYVEEKDSSMSTIELDEDYSRIDNMYCASRVVNSFNTIHLN</sequence>
<accession>A0ABQ8P895</accession>
<dbReference type="Proteomes" id="UP001071777">
    <property type="component" value="Unassembled WGS sequence"/>
</dbReference>
<evidence type="ECO:0000313" key="1">
    <source>
        <dbReference type="EMBL" id="KAJ1611126.1"/>
    </source>
</evidence>
<gene>
    <name evidence="1" type="ORF">OJ252_1666</name>
</gene>
<reference evidence="1" key="1">
    <citation type="submission" date="2022-10" db="EMBL/GenBank/DDBJ databases">
        <title>Adaptive evolution leads to modifications in subtelomeric GC content in a zoonotic Cryptosporidium species.</title>
        <authorList>
            <person name="Li J."/>
            <person name="Feng Y."/>
            <person name="Xiao L."/>
        </authorList>
    </citation>
    <scope>NUCLEOTIDE SEQUENCE</scope>
    <source>
        <strain evidence="1">25894</strain>
    </source>
</reference>